<proteinExistence type="inferred from homology"/>
<evidence type="ECO:0000256" key="1">
    <source>
        <dbReference type="ARBA" id="ARBA00009083"/>
    </source>
</evidence>
<dbReference type="NCBIfam" id="NF006477">
    <property type="entry name" value="PRK08881.1"/>
    <property type="match status" value="1"/>
</dbReference>
<dbReference type="GeneID" id="8463259"/>
<dbReference type="InterPro" id="IPR023036">
    <property type="entry name" value="Ribosomal_uS14_bac/plastid"/>
</dbReference>
<dbReference type="PANTHER" id="PTHR19836:SF19">
    <property type="entry name" value="SMALL RIBOSOMAL SUBUNIT PROTEIN US14M"/>
    <property type="match status" value="1"/>
</dbReference>
<dbReference type="PROSITE" id="PS00527">
    <property type="entry name" value="RIBOSOMAL_S14"/>
    <property type="match status" value="1"/>
</dbReference>
<dbReference type="EMBL" id="GQ892829">
    <property type="protein sequence ID" value="ACX33770.1"/>
    <property type="molecule type" value="Genomic_DNA"/>
</dbReference>
<keyword evidence="5" id="KW-0694">RNA-binding</keyword>
<organism evidence="6">
    <name type="scientific">Bryopsis hypnoides</name>
    <name type="common">Green alga</name>
    <dbReference type="NCBI Taxonomy" id="222885"/>
    <lineage>
        <taxon>Eukaryota</taxon>
        <taxon>Viridiplantae</taxon>
        <taxon>Chlorophyta</taxon>
        <taxon>core chlorophytes</taxon>
        <taxon>Ulvophyceae</taxon>
        <taxon>TCBD clade</taxon>
        <taxon>Bryopsidales</taxon>
        <taxon>Bryopsidineae</taxon>
        <taxon>Bryopsidaceae</taxon>
        <taxon>Bryopsis</taxon>
    </lineage>
</organism>
<dbReference type="RefSeq" id="YP_003227077.1">
    <property type="nucleotide sequence ID" value="NC_013359.1"/>
</dbReference>
<sequence>MKVRVLLSSIKKNNTNMARKALIQRQKKRQLLYEKYYLKRKWIKNKITTNTKLEQKLYWHLKLQKLPKNSSLVRLHNRCLVTGRPKGFFRFFGLSRHLIREFAHQGFFPGVVKSSW</sequence>
<dbReference type="GO" id="GO:0019843">
    <property type="term" value="F:rRNA binding"/>
    <property type="evidence" value="ECO:0007669"/>
    <property type="project" value="UniProtKB-UniRule"/>
</dbReference>
<reference evidence="6" key="1">
    <citation type="submission" date="2009-09" db="EMBL/GenBank/DDBJ databases">
        <authorList>
            <person name="Lv F."/>
            <person name="Xv W."/>
            <person name="Tian C."/>
            <person name="Wang G.C."/>
            <person name="Niu J.F."/>
            <person name="Pang G.H."/>
            <person name="Hu S.N."/>
        </authorList>
    </citation>
    <scope>NUCLEOTIDE SEQUENCE</scope>
</reference>
<dbReference type="AlphaFoldDB" id="D0EVV1"/>
<evidence type="ECO:0000313" key="6">
    <source>
        <dbReference type="EMBL" id="ACX33770.1"/>
    </source>
</evidence>
<keyword evidence="5" id="KW-0699">rRNA-binding</keyword>
<dbReference type="GO" id="GO:0009507">
    <property type="term" value="C:chloroplast"/>
    <property type="evidence" value="ECO:0007669"/>
    <property type="project" value="UniProtKB-SubCell"/>
</dbReference>
<comment type="subcellular location">
    <subcellularLocation>
        <location evidence="5">Plastid</location>
        <location evidence="5">Chloroplast</location>
    </subcellularLocation>
</comment>
<protein>
    <recommendedName>
        <fullName evidence="4 5">Small ribosomal subunit protein uS14c</fullName>
    </recommendedName>
</protein>
<comment type="similarity">
    <text evidence="1 5">Belongs to the universal ribosomal protein uS14 family.</text>
</comment>
<dbReference type="FunFam" id="1.10.287.1480:FF:000001">
    <property type="entry name" value="30S ribosomal protein S14"/>
    <property type="match status" value="1"/>
</dbReference>
<dbReference type="InterPro" id="IPR001209">
    <property type="entry name" value="Ribosomal_uS14"/>
</dbReference>
<dbReference type="SUPFAM" id="SSF57716">
    <property type="entry name" value="Glucocorticoid receptor-like (DNA-binding domain)"/>
    <property type="match status" value="1"/>
</dbReference>
<evidence type="ECO:0000256" key="4">
    <source>
        <dbReference type="ARBA" id="ARBA00035247"/>
    </source>
</evidence>
<comment type="subunit">
    <text evidence="5">Part of the 30S ribosomal subunit.</text>
</comment>
<evidence type="ECO:0000256" key="3">
    <source>
        <dbReference type="ARBA" id="ARBA00023274"/>
    </source>
</evidence>
<dbReference type="GO" id="GO:0003735">
    <property type="term" value="F:structural constituent of ribosome"/>
    <property type="evidence" value="ECO:0007669"/>
    <property type="project" value="InterPro"/>
</dbReference>
<dbReference type="Pfam" id="PF00253">
    <property type="entry name" value="Ribosomal_S14"/>
    <property type="match status" value="1"/>
</dbReference>
<evidence type="ECO:0000256" key="2">
    <source>
        <dbReference type="ARBA" id="ARBA00022980"/>
    </source>
</evidence>
<gene>
    <name evidence="5 6" type="primary">rps14</name>
</gene>
<accession>D0EVV1</accession>
<reference evidence="6" key="2">
    <citation type="journal article" date="2011" name="PLoS ONE">
        <title>The Bryopsis hypnoides plastid genome: multimeric forms and complete nucleotide sequence.</title>
        <authorList>
            <person name="Lu F."/>
            <person name="Xu W."/>
            <person name="Tian C."/>
            <person name="Wang G."/>
            <person name="Niu J."/>
            <person name="Pan G."/>
            <person name="Hu S."/>
        </authorList>
    </citation>
    <scope>NUCLEOTIDE SEQUENCE</scope>
</reference>
<keyword evidence="3 5" id="KW-0687">Ribonucleoprotein</keyword>
<dbReference type="Gene3D" id="1.10.287.1480">
    <property type="match status" value="1"/>
</dbReference>
<dbReference type="InterPro" id="IPR018271">
    <property type="entry name" value="Ribosomal_uS14_CS"/>
</dbReference>
<dbReference type="HAMAP" id="MF_00537">
    <property type="entry name" value="Ribosomal_uS14_1"/>
    <property type="match status" value="1"/>
</dbReference>
<name>D0EVV1_BRYHP</name>
<geneLocation type="chloroplast" evidence="6"/>
<keyword evidence="2 5" id="KW-0689">Ribosomal protein</keyword>
<dbReference type="GO" id="GO:0006412">
    <property type="term" value="P:translation"/>
    <property type="evidence" value="ECO:0007669"/>
    <property type="project" value="UniProtKB-UniRule"/>
</dbReference>
<keyword evidence="6" id="KW-0934">Plastid</keyword>
<keyword evidence="6" id="KW-0150">Chloroplast</keyword>
<evidence type="ECO:0000256" key="5">
    <source>
        <dbReference type="HAMAP-Rule" id="MF_00537"/>
    </source>
</evidence>
<dbReference type="PANTHER" id="PTHR19836">
    <property type="entry name" value="30S RIBOSOMAL PROTEIN S14"/>
    <property type="match status" value="1"/>
</dbReference>
<comment type="function">
    <text evidence="5">Binds 16S rRNA, required for the assembly of 30S particles.</text>
</comment>
<dbReference type="GO" id="GO:0015935">
    <property type="term" value="C:small ribosomal subunit"/>
    <property type="evidence" value="ECO:0007669"/>
    <property type="project" value="TreeGrafter"/>
</dbReference>